<accession>A0ABU2D0H3</accession>
<feature type="region of interest" description="Disordered" evidence="1">
    <location>
        <begin position="1"/>
        <end position="35"/>
    </location>
</feature>
<name>A0ABU2D0H3_9EURY</name>
<comment type="caution">
    <text evidence="2">The sequence shown here is derived from an EMBL/GenBank/DDBJ whole genome shotgun (WGS) entry which is preliminary data.</text>
</comment>
<keyword evidence="3" id="KW-1185">Reference proteome</keyword>
<dbReference type="RefSeq" id="WP_310575516.1">
    <property type="nucleotide sequence ID" value="NZ_JAVKPK010000021.1"/>
</dbReference>
<sequence length="220" mass="24360">MGIFSIFKQKKSEKSSERSSRSLVKSSKKPTKSGFIEHHAKKFIVMTKKTTSNVKANVSFAANHQQKRLPLEDQGYVRKGAYEPGSKSLEYAIARLKRDGYSVVVATGKNGYGETQSFLLARPGGRASATTKTVTPRKVKAKAPAKKVKKVTIPATIEVSGKRYRKEATYRGYKESASGYARARAKDGYSARVKKFVINGDAVYAVYTAKKKQPKYEFVA</sequence>
<evidence type="ECO:0000313" key="3">
    <source>
        <dbReference type="Proteomes" id="UP001246244"/>
    </source>
</evidence>
<organism evidence="2 3">
    <name type="scientific">Methanosarcina baikalica</name>
    <dbReference type="NCBI Taxonomy" id="3073890"/>
    <lineage>
        <taxon>Archaea</taxon>
        <taxon>Methanobacteriati</taxon>
        <taxon>Methanobacteriota</taxon>
        <taxon>Stenosarchaea group</taxon>
        <taxon>Methanomicrobia</taxon>
        <taxon>Methanosarcinales</taxon>
        <taxon>Methanosarcinaceae</taxon>
        <taxon>Methanosarcina</taxon>
    </lineage>
</organism>
<proteinExistence type="predicted"/>
<protein>
    <submittedName>
        <fullName evidence="2">Uncharacterized protein</fullName>
    </submittedName>
</protein>
<reference evidence="3" key="1">
    <citation type="submission" date="2023-07" db="EMBL/GenBank/DDBJ databases">
        <title>Whole-genome sequencing of a new Methanosarcina sp. Z-7115.</title>
        <authorList>
            <person name="Zhilina T.N."/>
            <person name="Merkel A.Y."/>
        </authorList>
    </citation>
    <scope>NUCLEOTIDE SEQUENCE [LARGE SCALE GENOMIC DNA]</scope>
    <source>
        <strain evidence="3">Z-7115</strain>
    </source>
</reference>
<evidence type="ECO:0000256" key="1">
    <source>
        <dbReference type="SAM" id="MobiDB-lite"/>
    </source>
</evidence>
<feature type="compositionally biased region" description="Basic and acidic residues" evidence="1">
    <location>
        <begin position="10"/>
        <end position="20"/>
    </location>
</feature>
<gene>
    <name evidence="2" type="ORF">RG963_06795</name>
</gene>
<dbReference type="Proteomes" id="UP001246244">
    <property type="component" value="Unassembled WGS sequence"/>
</dbReference>
<evidence type="ECO:0000313" key="2">
    <source>
        <dbReference type="EMBL" id="MDR7665490.1"/>
    </source>
</evidence>
<dbReference type="EMBL" id="JAVKPK010000021">
    <property type="protein sequence ID" value="MDR7665490.1"/>
    <property type="molecule type" value="Genomic_DNA"/>
</dbReference>